<evidence type="ECO:0000256" key="7">
    <source>
        <dbReference type="ARBA" id="ARBA00023170"/>
    </source>
</evidence>
<feature type="transmembrane region" description="Helical" evidence="10">
    <location>
        <begin position="215"/>
        <end position="241"/>
    </location>
</feature>
<evidence type="ECO:0000313" key="13">
    <source>
        <dbReference type="EMBL" id="BBC53702.1"/>
    </source>
</evidence>
<keyword evidence="6 10" id="KW-0472">Membrane</keyword>
<dbReference type="InterPro" id="IPR017452">
    <property type="entry name" value="GPCR_Rhodpsn_7TM"/>
</dbReference>
<keyword evidence="5" id="KW-0297">G-protein coupled receptor</keyword>
<proteinExistence type="evidence at transcript level"/>
<dbReference type="InterPro" id="IPR000276">
    <property type="entry name" value="GPCR_Rhodpsn"/>
</dbReference>
<feature type="region of interest" description="Disordered" evidence="9">
    <location>
        <begin position="567"/>
        <end position="603"/>
    </location>
</feature>
<dbReference type="AlphaFoldDB" id="A0A1W5BPN7"/>
<feature type="transmembrane region" description="Helical" evidence="10">
    <location>
        <begin position="261"/>
        <end position="280"/>
    </location>
</feature>
<organism evidence="13">
    <name type="scientific">Ciona intestinalis</name>
    <name type="common">Transparent sea squirt</name>
    <name type="synonym">Ascidia intestinalis</name>
    <dbReference type="NCBI Taxonomy" id="7719"/>
    <lineage>
        <taxon>Eukaryota</taxon>
        <taxon>Metazoa</taxon>
        <taxon>Chordata</taxon>
        <taxon>Tunicata</taxon>
        <taxon>Ascidiacea</taxon>
        <taxon>Phlebobranchia</taxon>
        <taxon>Cionidae</taxon>
        <taxon>Ciona</taxon>
    </lineage>
</organism>
<dbReference type="Gene3D" id="1.20.1070.10">
    <property type="entry name" value="Rhodopsin 7-helix transmembrane proteins"/>
    <property type="match status" value="1"/>
</dbReference>
<keyword evidence="4 10" id="KW-1133">Transmembrane helix</keyword>
<feature type="transmembrane region" description="Helical" evidence="10">
    <location>
        <begin position="368"/>
        <end position="389"/>
    </location>
</feature>
<dbReference type="PROSITE" id="PS50262">
    <property type="entry name" value="G_PROTEIN_RECEP_F1_2"/>
    <property type="match status" value="1"/>
</dbReference>
<dbReference type="OrthoDB" id="6376512at2759"/>
<dbReference type="EMBL" id="LC365386">
    <property type="protein sequence ID" value="BBC53702.1"/>
    <property type="molecule type" value="mRNA"/>
</dbReference>
<evidence type="ECO:0000259" key="12">
    <source>
        <dbReference type="PROSITE" id="PS50262"/>
    </source>
</evidence>
<feature type="compositionally biased region" description="Basic and acidic residues" evidence="9">
    <location>
        <begin position="575"/>
        <end position="594"/>
    </location>
</feature>
<feature type="transmembrane region" description="Helical" evidence="10">
    <location>
        <begin position="465"/>
        <end position="489"/>
    </location>
</feature>
<dbReference type="GO" id="GO:0005886">
    <property type="term" value="C:plasma membrane"/>
    <property type="evidence" value="ECO:0007669"/>
    <property type="project" value="UniProtKB-SubCell"/>
</dbReference>
<name>A0A1W5BPN7_CIOIN</name>
<dbReference type="PANTHER" id="PTHR24247">
    <property type="entry name" value="5-HYDROXYTRYPTAMINE RECEPTOR"/>
    <property type="match status" value="1"/>
</dbReference>
<feature type="transmembrane region" description="Helical" evidence="10">
    <location>
        <begin position="409"/>
        <end position="435"/>
    </location>
</feature>
<keyword evidence="7 13" id="KW-0675">Receptor</keyword>
<protein>
    <submittedName>
        <fullName evidence="13">Ci-LF-2 receptor</fullName>
    </submittedName>
</protein>
<dbReference type="SUPFAM" id="SSF81321">
    <property type="entry name" value="Family A G protein-coupled receptor-like"/>
    <property type="match status" value="1"/>
</dbReference>
<dbReference type="PANTHER" id="PTHR24247:SF193">
    <property type="entry name" value="BETA-2 ADRENERGIC RECEPTOR-LIKE"/>
    <property type="match status" value="1"/>
</dbReference>
<evidence type="ECO:0000256" key="1">
    <source>
        <dbReference type="ARBA" id="ARBA00004651"/>
    </source>
</evidence>
<feature type="transmembrane region" description="Helical" evidence="10">
    <location>
        <begin position="509"/>
        <end position="529"/>
    </location>
</feature>
<evidence type="ECO:0000256" key="9">
    <source>
        <dbReference type="SAM" id="MobiDB-lite"/>
    </source>
</evidence>
<feature type="chain" id="PRO_5030036467" evidence="11">
    <location>
        <begin position="22"/>
        <end position="619"/>
    </location>
</feature>
<keyword evidence="11" id="KW-0732">Signal</keyword>
<dbReference type="CDD" id="cd00637">
    <property type="entry name" value="7tm_classA_rhodopsin-like"/>
    <property type="match status" value="1"/>
</dbReference>
<keyword evidence="3 10" id="KW-0812">Transmembrane</keyword>
<evidence type="ECO:0000256" key="2">
    <source>
        <dbReference type="ARBA" id="ARBA00022475"/>
    </source>
</evidence>
<feature type="transmembrane region" description="Helical" evidence="10">
    <location>
        <begin position="326"/>
        <end position="347"/>
    </location>
</feature>
<dbReference type="Pfam" id="PF00001">
    <property type="entry name" value="7tm_1"/>
    <property type="match status" value="1"/>
</dbReference>
<dbReference type="GeneID" id="108951013"/>
<dbReference type="KEGG" id="cin:108951013"/>
<evidence type="ECO:0000256" key="8">
    <source>
        <dbReference type="ARBA" id="ARBA00023224"/>
    </source>
</evidence>
<evidence type="ECO:0000256" key="6">
    <source>
        <dbReference type="ARBA" id="ARBA00023136"/>
    </source>
</evidence>
<feature type="domain" description="G-protein coupled receptors family 1 profile" evidence="12">
    <location>
        <begin position="231"/>
        <end position="530"/>
    </location>
</feature>
<feature type="signal peptide" evidence="11">
    <location>
        <begin position="1"/>
        <end position="21"/>
    </location>
</feature>
<evidence type="ECO:0000256" key="3">
    <source>
        <dbReference type="ARBA" id="ARBA00022692"/>
    </source>
</evidence>
<accession>A0A2Z5XV32</accession>
<dbReference type="SMART" id="SM01381">
    <property type="entry name" value="7TM_GPCR_Srsx"/>
    <property type="match status" value="1"/>
</dbReference>
<reference evidence="13" key="1">
    <citation type="submission" date="2018-01" db="EMBL/GenBank/DDBJ databases">
        <title>Receptors for Ciona peptides.</title>
        <authorList>
            <person name="Shiraishi A."/>
        </authorList>
    </citation>
    <scope>NUCLEOTIDE SEQUENCE</scope>
</reference>
<dbReference type="GO" id="GO:0004930">
    <property type="term" value="F:G protein-coupled receptor activity"/>
    <property type="evidence" value="ECO:0007669"/>
    <property type="project" value="UniProtKB-KW"/>
</dbReference>
<evidence type="ECO:0000256" key="10">
    <source>
        <dbReference type="SAM" id="Phobius"/>
    </source>
</evidence>
<evidence type="ECO:0000256" key="4">
    <source>
        <dbReference type="ARBA" id="ARBA00022989"/>
    </source>
</evidence>
<accession>A0A1W5BPN7</accession>
<gene>
    <name evidence="13" type="primary">Ci-LF-2-R</name>
</gene>
<keyword evidence="8" id="KW-0807">Transducer</keyword>
<evidence type="ECO:0000256" key="5">
    <source>
        <dbReference type="ARBA" id="ARBA00023040"/>
    </source>
</evidence>
<evidence type="ECO:0000256" key="11">
    <source>
        <dbReference type="SAM" id="SignalP"/>
    </source>
</evidence>
<dbReference type="PRINTS" id="PR00237">
    <property type="entry name" value="GPCRRHODOPSN"/>
</dbReference>
<comment type="subcellular location">
    <subcellularLocation>
        <location evidence="1">Cell membrane</location>
        <topology evidence="1">Multi-pass membrane protein</topology>
    </subcellularLocation>
</comment>
<keyword evidence="2" id="KW-1003">Cell membrane</keyword>
<sequence>MHRIIALALVLIQFTTLQVQGLGEYMTIYSLVDKIDDIRRNESLRLETCEIIHKNYTAAWSSGGNYISEYLSIIEDLNCTFFKEECEQRVYAFTTFSSLHYDRSCNRSKFESQCFSTLFLASSARGTNISNWNELLRDLRTLSLTNEELYDPCIQVALYDAAVQERGKYGYYHEMKNAFAPFCGLTWCGFDAENLNKNPLSIWFCMASGCKSKTFALMAICGVLALVTFCVNLTVVFVFLLNDKLRNSQGIYKMSLASSDVVVGAIVIPSFAITIFLFSVKQETMGAAYTQRIQMNVSNSSDRYDSVPHLPGGYLDNKLPPSYRNAIGFFTFLSLTVSVYTLLLAGFDRLAVVRKPLKYSRDTAKKQAVRATTCMWGFTIIISCLPFFIDTLNYGLVASTLISVYGLSALYVYIVVFSLPLLVIWITSISTLVLTRSHSKTARSMMTGTMRSQIPSTEYRLARTLGLMVGVFTLSLLPVLIVIVASFFISGLNTRDPENLNLFNSQAYSSAEFTALLILVCNSVWNFFIYSGRNKDFRLATGNMFNRLATKVGLAKCAPRLSRAIRRTFSSSSSKSHEQGSGRHQMTDTDETRRTSLQSTTNKLDITNTTSRASIDYTV</sequence>